<reference evidence="7" key="1">
    <citation type="submission" date="2025-08" db="UniProtKB">
        <authorList>
            <consortium name="RefSeq"/>
        </authorList>
    </citation>
    <scope>IDENTIFICATION</scope>
</reference>
<name>A0A9W2XKI3_BETSP</name>
<dbReference type="RefSeq" id="XP_055362446.1">
    <property type="nucleotide sequence ID" value="XM_055506471.1"/>
</dbReference>
<protein>
    <submittedName>
        <fullName evidence="7">Leukocyte elastase inhibitor-like isoform X2</fullName>
    </submittedName>
</protein>
<dbReference type="GO" id="GO:0005615">
    <property type="term" value="C:extracellular space"/>
    <property type="evidence" value="ECO:0007669"/>
    <property type="project" value="InterPro"/>
</dbReference>
<evidence type="ECO:0000256" key="3">
    <source>
        <dbReference type="ARBA" id="ARBA00022690"/>
    </source>
</evidence>
<evidence type="ECO:0000313" key="6">
    <source>
        <dbReference type="Proteomes" id="UP000515150"/>
    </source>
</evidence>
<dbReference type="GeneID" id="129602946"/>
<evidence type="ECO:0000256" key="1">
    <source>
        <dbReference type="ARBA" id="ARBA00004496"/>
    </source>
</evidence>
<dbReference type="InterPro" id="IPR042178">
    <property type="entry name" value="Serpin_sf_1"/>
</dbReference>
<organism evidence="6 7">
    <name type="scientific">Betta splendens</name>
    <name type="common">Siamese fighting fish</name>
    <dbReference type="NCBI Taxonomy" id="158456"/>
    <lineage>
        <taxon>Eukaryota</taxon>
        <taxon>Metazoa</taxon>
        <taxon>Chordata</taxon>
        <taxon>Craniata</taxon>
        <taxon>Vertebrata</taxon>
        <taxon>Euteleostomi</taxon>
        <taxon>Actinopterygii</taxon>
        <taxon>Neopterygii</taxon>
        <taxon>Teleostei</taxon>
        <taxon>Neoteleostei</taxon>
        <taxon>Acanthomorphata</taxon>
        <taxon>Anabantaria</taxon>
        <taxon>Anabantiformes</taxon>
        <taxon>Anabantoidei</taxon>
        <taxon>Osphronemidae</taxon>
        <taxon>Betta</taxon>
    </lineage>
</organism>
<dbReference type="Pfam" id="PF00079">
    <property type="entry name" value="Serpin"/>
    <property type="match status" value="1"/>
</dbReference>
<dbReference type="SUPFAM" id="SSF56574">
    <property type="entry name" value="Serpins"/>
    <property type="match status" value="1"/>
</dbReference>
<evidence type="ECO:0000256" key="2">
    <source>
        <dbReference type="ARBA" id="ARBA00022490"/>
    </source>
</evidence>
<evidence type="ECO:0000256" key="4">
    <source>
        <dbReference type="ARBA" id="ARBA00022900"/>
    </source>
</evidence>
<keyword evidence="3" id="KW-0646">Protease inhibitor</keyword>
<dbReference type="InterPro" id="IPR023796">
    <property type="entry name" value="Serpin_dom"/>
</dbReference>
<dbReference type="InterPro" id="IPR036186">
    <property type="entry name" value="Serpin_sf"/>
</dbReference>
<evidence type="ECO:0000259" key="5">
    <source>
        <dbReference type="Pfam" id="PF00079"/>
    </source>
</evidence>
<comment type="subcellular location">
    <subcellularLocation>
        <location evidence="1">Cytoplasm</location>
    </subcellularLocation>
</comment>
<dbReference type="GO" id="GO:0004867">
    <property type="term" value="F:serine-type endopeptidase inhibitor activity"/>
    <property type="evidence" value="ECO:0007669"/>
    <property type="project" value="UniProtKB-KW"/>
</dbReference>
<dbReference type="Proteomes" id="UP000515150">
    <property type="component" value="Chromosome 24"/>
</dbReference>
<keyword evidence="4" id="KW-0722">Serine protease inhibitor</keyword>
<accession>A0A9W2XKI3</accession>
<feature type="domain" description="Serpin" evidence="5">
    <location>
        <begin position="23"/>
        <end position="110"/>
    </location>
</feature>
<evidence type="ECO:0000313" key="7">
    <source>
        <dbReference type="RefSeq" id="XP_055362446.1"/>
    </source>
</evidence>
<dbReference type="InterPro" id="IPR000215">
    <property type="entry name" value="Serpin_fam"/>
</dbReference>
<keyword evidence="6" id="KW-1185">Reference proteome</keyword>
<dbReference type="AlphaFoldDB" id="A0A9W2XKI3"/>
<keyword evidence="2" id="KW-0963">Cytoplasm</keyword>
<proteinExistence type="predicted"/>
<gene>
    <name evidence="7" type="primary">LOC129602946</name>
</gene>
<sequence length="118" mass="13359">MLYSSSFYVLHVATPIVASQTWPEELMSAFTKLNTDINSPSAAYILKLANRLCREHTAEFLLEFLEATQKFYQAELKPVDFIGAPGASREEINSWLKQQTDSEKRDAVNPFSNILNLS</sequence>
<dbReference type="PANTHER" id="PTHR11461:SF180">
    <property type="entry name" value="LEUKOCYTE ELASTASE INHIBITOR"/>
    <property type="match status" value="1"/>
</dbReference>
<dbReference type="GO" id="GO:0005737">
    <property type="term" value="C:cytoplasm"/>
    <property type="evidence" value="ECO:0007669"/>
    <property type="project" value="UniProtKB-SubCell"/>
</dbReference>
<dbReference type="Gene3D" id="3.30.497.10">
    <property type="entry name" value="Antithrombin, subunit I, domain 2"/>
    <property type="match status" value="1"/>
</dbReference>
<dbReference type="PANTHER" id="PTHR11461">
    <property type="entry name" value="SERINE PROTEASE INHIBITOR, SERPIN"/>
    <property type="match status" value="1"/>
</dbReference>